<dbReference type="InterPro" id="IPR037219">
    <property type="entry name" value="Peptidase_M41-like"/>
</dbReference>
<dbReference type="RefSeq" id="WP_183838383.1">
    <property type="nucleotide sequence ID" value="NZ_JACIHU010000001.1"/>
</dbReference>
<dbReference type="Proteomes" id="UP000557344">
    <property type="component" value="Unassembled WGS sequence"/>
</dbReference>
<dbReference type="SUPFAM" id="SSF140990">
    <property type="entry name" value="FtsH protease domain-like"/>
    <property type="match status" value="1"/>
</dbReference>
<dbReference type="GO" id="GO:0006508">
    <property type="term" value="P:proteolysis"/>
    <property type="evidence" value="ECO:0007669"/>
    <property type="project" value="InterPro"/>
</dbReference>
<organism evidence="1 4">
    <name type="scientific">Rhizobium etli</name>
    <dbReference type="NCBI Taxonomy" id="29449"/>
    <lineage>
        <taxon>Bacteria</taxon>
        <taxon>Pseudomonadati</taxon>
        <taxon>Pseudomonadota</taxon>
        <taxon>Alphaproteobacteria</taxon>
        <taxon>Hyphomicrobiales</taxon>
        <taxon>Rhizobiaceae</taxon>
        <taxon>Rhizobium/Agrobacterium group</taxon>
        <taxon>Rhizobium</taxon>
    </lineage>
</organism>
<protein>
    <recommendedName>
        <fullName evidence="5">Peptidase M41 domain-containing protein</fullName>
    </recommendedName>
</protein>
<evidence type="ECO:0000313" key="2">
    <source>
        <dbReference type="EMBL" id="MBB4534278.1"/>
    </source>
</evidence>
<dbReference type="EMBL" id="JACIHU010000001">
    <property type="protein sequence ID" value="MBB4478446.1"/>
    <property type="molecule type" value="Genomic_DNA"/>
</dbReference>
<sequence>MSESTTFDIAKSEAISDVALHEAAHALAALGHGIGVLYVNRSEVGLQSPDDLLERGRHHGAIATAYAITALAGHAAAPPTGLSKSDELLLEHAFFLGSWSDPHDELRRAFSVLAEDFVHSHRKEIEHLAGILDQRRSLKGAEIAEIFRRCGGDD</sequence>
<accession>A0A7W6V6F5</accession>
<dbReference type="AlphaFoldDB" id="A0A7W6V6F5"/>
<evidence type="ECO:0000313" key="3">
    <source>
        <dbReference type="Proteomes" id="UP000523431"/>
    </source>
</evidence>
<dbReference type="GO" id="GO:0005524">
    <property type="term" value="F:ATP binding"/>
    <property type="evidence" value="ECO:0007669"/>
    <property type="project" value="InterPro"/>
</dbReference>
<evidence type="ECO:0008006" key="5">
    <source>
        <dbReference type="Google" id="ProtNLM"/>
    </source>
</evidence>
<dbReference type="EMBL" id="JACIID010000001">
    <property type="protein sequence ID" value="MBB4534278.1"/>
    <property type="molecule type" value="Genomic_DNA"/>
</dbReference>
<evidence type="ECO:0000313" key="1">
    <source>
        <dbReference type="EMBL" id="MBB4478446.1"/>
    </source>
</evidence>
<dbReference type="GO" id="GO:0004222">
    <property type="term" value="F:metalloendopeptidase activity"/>
    <property type="evidence" value="ECO:0007669"/>
    <property type="project" value="InterPro"/>
</dbReference>
<dbReference type="Proteomes" id="UP000523431">
    <property type="component" value="Unassembled WGS sequence"/>
</dbReference>
<comment type="caution">
    <text evidence="1">The sequence shown here is derived from an EMBL/GenBank/DDBJ whole genome shotgun (WGS) entry which is preliminary data.</text>
</comment>
<evidence type="ECO:0000313" key="4">
    <source>
        <dbReference type="Proteomes" id="UP000557344"/>
    </source>
</evidence>
<name>A0A7W6V6F5_RHIET</name>
<proteinExistence type="predicted"/>
<dbReference type="GO" id="GO:0004176">
    <property type="term" value="F:ATP-dependent peptidase activity"/>
    <property type="evidence" value="ECO:0007669"/>
    <property type="project" value="InterPro"/>
</dbReference>
<gene>
    <name evidence="1" type="ORF">GGE46_000987</name>
    <name evidence="2" type="ORF">GGE57_000987</name>
</gene>
<reference evidence="3 4" key="1">
    <citation type="submission" date="2020-08" db="EMBL/GenBank/DDBJ databases">
        <title>Genomic Encyclopedia of Type Strains, Phase IV (KMG-V): Genome sequencing to study the core and pangenomes of soil and plant-associated prokaryotes.</title>
        <authorList>
            <person name="Whitman W."/>
        </authorList>
    </citation>
    <scope>NUCLEOTIDE SEQUENCE [LARGE SCALE GENOMIC DNA]</scope>
    <source>
        <strain evidence="1 4">SEMIA 471</strain>
        <strain evidence="2 3">SEMIA 489</strain>
    </source>
</reference>